<dbReference type="EMBL" id="JALQCX010000003">
    <property type="protein sequence ID" value="MCK9812675.1"/>
    <property type="molecule type" value="Genomic_DNA"/>
</dbReference>
<gene>
    <name evidence="2" type="ORF">M1B35_00560</name>
</gene>
<organism evidence="2 3">
    <name type="scientific">Pseudomonas morbosilactucae</name>
    <dbReference type="NCBI Taxonomy" id="2938197"/>
    <lineage>
        <taxon>Bacteria</taxon>
        <taxon>Pseudomonadati</taxon>
        <taxon>Pseudomonadota</taxon>
        <taxon>Gammaproteobacteria</taxon>
        <taxon>Pseudomonadales</taxon>
        <taxon>Pseudomonadaceae</taxon>
        <taxon>Pseudomonas</taxon>
    </lineage>
</organism>
<dbReference type="Proteomes" id="UP001155163">
    <property type="component" value="Unassembled WGS sequence"/>
</dbReference>
<evidence type="ECO:0000313" key="3">
    <source>
        <dbReference type="Proteomes" id="UP001155163"/>
    </source>
</evidence>
<evidence type="ECO:0000313" key="2">
    <source>
        <dbReference type="EMBL" id="MCK9812675.1"/>
    </source>
</evidence>
<keyword evidence="3" id="KW-1185">Reference proteome</keyword>
<sequence length="529" mass="58397">MTRRYQRLVAGLRRQAARLAVEEHGGVAPFMVLAIGGALLATAYAIDLARMTNNAAQIKRATDAAAIAIGNQLLMDSRSTPEQLSKMAWGYVQNNLGMDSDLFEQITYDSMKVTRGGGGDSPVTLRVDINLQAQAALIGGGAVQQQVHSTSEVLSRPTEVALILPTTLSETEPDLAALRRLGKSLADNLLGEDGEQDESNKVWLSLIPYSQAVNVYDAKDPQRINRWAAPGALNPVELRSLFRTGYASLADRRIPDRRANLLCMYRGLGLGQNYYWDQPPEGQFKVYYRHDLPENGSPGAPAISWRGPNPDFGQADGVVDTRWMVADKGCPNAALLPLTQDREKIDQRLDQLSTRFNTNYAIAMGWAAMSLSPNMRGLNGWGDSERPLDFNQDGNADNVKIIVMLANTTGNWFDTDAYNSEVGQAIDGQSNTTSANDVAGRRFQRLCDSFRERNLKFYFIGVRPGDPKDFGRQLFDKVASPGLRICTNGEQNMVFADAENFADGEREINGLLQDIADKIKHERYARLIE</sequence>
<reference evidence="2 3" key="1">
    <citation type="journal article" date="2022" name="Int. J. Syst. Evol. Microbiol.">
        <title>Pseudomonas aegrilactucae sp. nov. and Pseudomonas morbosilactucae sp. nov., pathogens causing bacterial rot of lettuce in Japan.</title>
        <authorList>
            <person name="Sawada H."/>
            <person name="Fujikawa T."/>
            <person name="Satou M."/>
        </authorList>
    </citation>
    <scope>NUCLEOTIDE SEQUENCE [LARGE SCALE GENOMIC DNA]</scope>
    <source>
        <strain evidence="2 3">MAFF 302046</strain>
    </source>
</reference>
<keyword evidence="1" id="KW-0812">Transmembrane</keyword>
<proteinExistence type="predicted"/>
<dbReference type="RefSeq" id="WP_268260907.1">
    <property type="nucleotide sequence ID" value="NZ_JALQCX010000003.1"/>
</dbReference>
<name>A0ABT0J9W1_9PSED</name>
<keyword evidence="1" id="KW-1133">Transmembrane helix</keyword>
<comment type="caution">
    <text evidence="2">The sequence shown here is derived from an EMBL/GenBank/DDBJ whole genome shotgun (WGS) entry which is preliminary data.</text>
</comment>
<protein>
    <submittedName>
        <fullName evidence="2">Tad domain-containing protein</fullName>
    </submittedName>
</protein>
<evidence type="ECO:0000256" key="1">
    <source>
        <dbReference type="SAM" id="Phobius"/>
    </source>
</evidence>
<keyword evidence="1" id="KW-0472">Membrane</keyword>
<reference evidence="2 3" key="2">
    <citation type="journal article" date="2023" name="Plant Pathol.">
        <title>Dismantling and reorganizing Pseudomonas marginalis sensu#lato.</title>
        <authorList>
            <person name="Sawada H."/>
            <person name="Fujikawa T."/>
            <person name="Satou M."/>
        </authorList>
    </citation>
    <scope>NUCLEOTIDE SEQUENCE [LARGE SCALE GENOMIC DNA]</scope>
    <source>
        <strain evidence="2 3">MAFF 302046</strain>
    </source>
</reference>
<feature type="transmembrane region" description="Helical" evidence="1">
    <location>
        <begin position="27"/>
        <end position="46"/>
    </location>
</feature>
<accession>A0ABT0J9W1</accession>